<dbReference type="Proteomes" id="UP000285456">
    <property type="component" value="Unassembled WGS sequence"/>
</dbReference>
<proteinExistence type="inferred from homology"/>
<comment type="similarity">
    <text evidence="1">Belongs to the SMC family. SbcC subfamily.</text>
</comment>
<dbReference type="InterPro" id="IPR027417">
    <property type="entry name" value="P-loop_NTPase"/>
</dbReference>
<evidence type="ECO:0000256" key="4">
    <source>
        <dbReference type="SAM" id="Coils"/>
    </source>
</evidence>
<gene>
    <name evidence="5" type="ORF">D1B32_05760</name>
</gene>
<reference evidence="5 6" key="1">
    <citation type="journal article" date="2007" name="Int. J. Syst. Evol. Microbiol.">
        <title>Oceanobacillus profundus sp. nov., isolated from a deep-sea sediment core.</title>
        <authorList>
            <person name="Kim Y.G."/>
            <person name="Choi D.H."/>
            <person name="Hyun S."/>
            <person name="Cho B.C."/>
        </authorList>
    </citation>
    <scope>NUCLEOTIDE SEQUENCE [LARGE SCALE GENOMIC DNA]</scope>
    <source>
        <strain evidence="5 6">DSM 18246</strain>
    </source>
</reference>
<feature type="coiled-coil region" evidence="4">
    <location>
        <begin position="369"/>
        <end position="531"/>
    </location>
</feature>
<dbReference type="OrthoDB" id="1698838at2"/>
<dbReference type="Gene3D" id="3.40.50.300">
    <property type="entry name" value="P-loop containing nucleotide triphosphate hydrolases"/>
    <property type="match status" value="1"/>
</dbReference>
<keyword evidence="6" id="KW-1185">Reference proteome</keyword>
<dbReference type="RefSeq" id="WP_118888884.1">
    <property type="nucleotide sequence ID" value="NZ_PHUT01000003.1"/>
</dbReference>
<dbReference type="EMBL" id="QWEH01000003">
    <property type="protein sequence ID" value="RHW33546.1"/>
    <property type="molecule type" value="Genomic_DNA"/>
</dbReference>
<evidence type="ECO:0000256" key="2">
    <source>
        <dbReference type="ARBA" id="ARBA00011322"/>
    </source>
</evidence>
<feature type="coiled-coil region" evidence="4">
    <location>
        <begin position="236"/>
        <end position="343"/>
    </location>
</feature>
<dbReference type="SUPFAM" id="SSF52540">
    <property type="entry name" value="P-loop containing nucleoside triphosphate hydrolases"/>
    <property type="match status" value="1"/>
</dbReference>
<name>A0A417YK96_9BACI</name>
<sequence length="654" mass="74927">MKKIILLKLELTNFKGIKHQEFTFNGMNAGIFGENGTGKTTAKDGFIWLLFDKDSQNQKEFGIKTLRDGKVIHKLNHEVEAVFLIDDRKLSLKKVFTEKWTKKRGSITANFTGHTTDYYVDDVPSKKKEYEEIIKSIVEEDVFKLLTSPGFFNENVHWKDRRDLLLEIAGDITDEDVIRTNSDLSKLIDVLSGRSIEDHKKVITAKRKEINQELDRIPIRIDELYRGMPDTGGLSKENILSELDNLADEIDSKLSNINNLRSGSEVNNLKMKISEIDMELANVKKEHAQQGQQELYSLKAKLQEEQSNVGILQSRVSSFEQRKSINSSNIKDLEERMGELRNQWIERNTQEFDHENSCSCPTCGQDLPEEQKEEALANFNRNKAQLLETINKKGVELKEKLQILIEENERADTEINKLNQQVSNKQSEIIKLETKIKESESNIKPISENPLYQKLMNDRQVSEQEIETLKTSVEASVQEVQIEIQTLKEKQNALTSDLSSLNESGRVKSRIAELEEQQQNLAAEFERLEHELFLAEEFVKTKVNLLTEKINSKFKYARFNLFKEHINGGLEETCETTYEGVPYSSGLNNAARINVGLDIINTLSEHYGVQAPIFVDNAESVTKLIDIDAQVISLIVSEEDKELRIEVKEEREAA</sequence>
<organism evidence="5 6">
    <name type="scientific">Oceanobacillus profundus</name>
    <dbReference type="NCBI Taxonomy" id="372463"/>
    <lineage>
        <taxon>Bacteria</taxon>
        <taxon>Bacillati</taxon>
        <taxon>Bacillota</taxon>
        <taxon>Bacilli</taxon>
        <taxon>Bacillales</taxon>
        <taxon>Bacillaceae</taxon>
        <taxon>Oceanobacillus</taxon>
    </lineage>
</organism>
<dbReference type="PANTHER" id="PTHR32114:SF2">
    <property type="entry name" value="ABC TRANSPORTER ABCH.3"/>
    <property type="match status" value="1"/>
</dbReference>
<dbReference type="Gene3D" id="1.10.287.510">
    <property type="entry name" value="Helix hairpin bin"/>
    <property type="match status" value="1"/>
</dbReference>
<evidence type="ECO:0000256" key="3">
    <source>
        <dbReference type="ARBA" id="ARBA00013368"/>
    </source>
</evidence>
<comment type="subunit">
    <text evidence="2">Heterodimer of SbcC and SbcD.</text>
</comment>
<evidence type="ECO:0000313" key="6">
    <source>
        <dbReference type="Proteomes" id="UP000285456"/>
    </source>
</evidence>
<evidence type="ECO:0000256" key="1">
    <source>
        <dbReference type="ARBA" id="ARBA00006930"/>
    </source>
</evidence>
<dbReference type="PANTHER" id="PTHR32114">
    <property type="entry name" value="ABC TRANSPORTER ABCH.3"/>
    <property type="match status" value="1"/>
</dbReference>
<accession>A0A417YK96</accession>
<protein>
    <recommendedName>
        <fullName evidence="3">Nuclease SbcCD subunit C</fullName>
    </recommendedName>
</protein>
<dbReference type="AlphaFoldDB" id="A0A417YK96"/>
<keyword evidence="4" id="KW-0175">Coiled coil</keyword>
<dbReference type="SUPFAM" id="SSF75712">
    <property type="entry name" value="Rad50 coiled-coil Zn hook"/>
    <property type="match status" value="1"/>
</dbReference>
<comment type="caution">
    <text evidence="5">The sequence shown here is derived from an EMBL/GenBank/DDBJ whole genome shotgun (WGS) entry which is preliminary data.</text>
</comment>
<evidence type="ECO:0000313" key="5">
    <source>
        <dbReference type="EMBL" id="RHW33546.1"/>
    </source>
</evidence>